<dbReference type="PANTHER" id="PTHR45847">
    <property type="entry name" value="FATTY ACID AMIDE HYDROLASE"/>
    <property type="match status" value="1"/>
</dbReference>
<keyword evidence="3" id="KW-1185">Reference proteome</keyword>
<dbReference type="SUPFAM" id="SSF75304">
    <property type="entry name" value="Amidase signature (AS) enzymes"/>
    <property type="match status" value="1"/>
</dbReference>
<dbReference type="WBParaSite" id="NBR_0001706201-mRNA-1">
    <property type="protein sequence ID" value="NBR_0001706201-mRNA-1"/>
    <property type="gene ID" value="NBR_0001706201"/>
</dbReference>
<evidence type="ECO:0000313" key="4">
    <source>
        <dbReference type="WBParaSite" id="NBR_0001706201-mRNA-1"/>
    </source>
</evidence>
<dbReference type="InterPro" id="IPR023631">
    <property type="entry name" value="Amidase_dom"/>
</dbReference>
<evidence type="ECO:0000313" key="3">
    <source>
        <dbReference type="Proteomes" id="UP000271162"/>
    </source>
</evidence>
<feature type="domain" description="Amidase" evidence="1">
    <location>
        <begin position="82"/>
        <end position="140"/>
    </location>
</feature>
<dbReference type="Pfam" id="PF01425">
    <property type="entry name" value="Amidase"/>
    <property type="match status" value="1"/>
</dbReference>
<dbReference type="Proteomes" id="UP000271162">
    <property type="component" value="Unassembled WGS sequence"/>
</dbReference>
<evidence type="ECO:0000313" key="2">
    <source>
        <dbReference type="EMBL" id="VDL80676.1"/>
    </source>
</evidence>
<accession>A0A158R2W9</accession>
<dbReference type="GO" id="GO:0004040">
    <property type="term" value="F:amidase activity"/>
    <property type="evidence" value="ECO:0007669"/>
    <property type="project" value="TreeGrafter"/>
</dbReference>
<dbReference type="PANTHER" id="PTHR45847:SF11">
    <property type="entry name" value="AMIDASE DOMAIN-CONTAINING PROTEIN"/>
    <property type="match status" value="1"/>
</dbReference>
<gene>
    <name evidence="2" type="ORF">NBR_LOCUS17063</name>
</gene>
<protein>
    <submittedName>
        <fullName evidence="4">Fatty-acid amide hydrolase 1 (inferred by orthology to a human protein)</fullName>
    </submittedName>
</protein>
<dbReference type="Gene3D" id="3.90.1300.10">
    <property type="entry name" value="Amidase signature (AS) domain"/>
    <property type="match status" value="1"/>
</dbReference>
<proteinExistence type="predicted"/>
<name>A0A158R2W9_NIPBR</name>
<dbReference type="GO" id="GO:0009062">
    <property type="term" value="P:fatty acid catabolic process"/>
    <property type="evidence" value="ECO:0007669"/>
    <property type="project" value="TreeGrafter"/>
</dbReference>
<organism evidence="4">
    <name type="scientific">Nippostrongylus brasiliensis</name>
    <name type="common">Rat hookworm</name>
    <dbReference type="NCBI Taxonomy" id="27835"/>
    <lineage>
        <taxon>Eukaryota</taxon>
        <taxon>Metazoa</taxon>
        <taxon>Ecdysozoa</taxon>
        <taxon>Nematoda</taxon>
        <taxon>Chromadorea</taxon>
        <taxon>Rhabditida</taxon>
        <taxon>Rhabditina</taxon>
        <taxon>Rhabditomorpha</taxon>
        <taxon>Strongyloidea</taxon>
        <taxon>Heligmosomidae</taxon>
        <taxon>Nippostrongylus</taxon>
    </lineage>
</organism>
<reference evidence="2 3" key="2">
    <citation type="submission" date="2018-11" db="EMBL/GenBank/DDBJ databases">
        <authorList>
            <consortium name="Pathogen Informatics"/>
        </authorList>
    </citation>
    <scope>NUCLEOTIDE SEQUENCE [LARGE SCALE GENOMIC DNA]</scope>
</reference>
<dbReference type="GO" id="GO:0017064">
    <property type="term" value="F:fatty acid amide hydrolase activity"/>
    <property type="evidence" value="ECO:0007669"/>
    <property type="project" value="TreeGrafter"/>
</dbReference>
<reference evidence="4" key="1">
    <citation type="submission" date="2016-04" db="UniProtKB">
        <authorList>
            <consortium name="WormBaseParasite"/>
        </authorList>
    </citation>
    <scope>IDENTIFICATION</scope>
</reference>
<evidence type="ECO:0000259" key="1">
    <source>
        <dbReference type="Pfam" id="PF01425"/>
    </source>
</evidence>
<dbReference type="EMBL" id="UYSL01022541">
    <property type="protein sequence ID" value="VDL80676.1"/>
    <property type="molecule type" value="Genomic_DNA"/>
</dbReference>
<dbReference type="InterPro" id="IPR036928">
    <property type="entry name" value="AS_sf"/>
</dbReference>
<dbReference type="InterPro" id="IPR052096">
    <property type="entry name" value="Endocannabinoid_amidase"/>
</dbReference>
<sequence>MFLLIVALAVVSYVPYWFLRRQQRQRELALIVDKRRHEREASKKLVLKSASLLASSRRDVITSWSFQQLKDELQSGGVSCVDVLRAYQWKAIEAHEATNCVAMFIKEAEQWALDWDRKAEAKNFVKPPFFGIPISLKECVPKLLPRKDGFIEFWNCFPGQCATWFNYAGLRVVTNLLKEDGQD</sequence>
<dbReference type="AlphaFoldDB" id="A0A158R2W9"/>
<dbReference type="STRING" id="27835.A0A158R2W9"/>